<keyword evidence="3" id="KW-1185">Reference proteome</keyword>
<evidence type="ECO:0000313" key="3">
    <source>
        <dbReference type="Proteomes" id="UP000324738"/>
    </source>
</evidence>
<dbReference type="OrthoDB" id="6679728at2"/>
<name>A0A5B0DW94_9HYPH</name>
<dbReference type="Proteomes" id="UP000324738">
    <property type="component" value="Unassembled WGS sequence"/>
</dbReference>
<protein>
    <submittedName>
        <fullName evidence="2">Long-chain fatty acid transporter</fullName>
    </submittedName>
</protein>
<feature type="chain" id="PRO_5023033875" evidence="1">
    <location>
        <begin position="25"/>
        <end position="426"/>
    </location>
</feature>
<dbReference type="EMBL" id="VTWH01000002">
    <property type="protein sequence ID" value="KAA0970703.1"/>
    <property type="molecule type" value="Genomic_DNA"/>
</dbReference>
<comment type="caution">
    <text evidence="2">The sequence shown here is derived from an EMBL/GenBank/DDBJ whole genome shotgun (WGS) entry which is preliminary data.</text>
</comment>
<feature type="signal peptide" evidence="1">
    <location>
        <begin position="1"/>
        <end position="24"/>
    </location>
</feature>
<gene>
    <name evidence="2" type="ORF">FPY71_09450</name>
</gene>
<organism evidence="2 3">
    <name type="scientific">Aureimonas fodinaquatilis</name>
    <dbReference type="NCBI Taxonomy" id="2565783"/>
    <lineage>
        <taxon>Bacteria</taxon>
        <taxon>Pseudomonadati</taxon>
        <taxon>Pseudomonadota</taxon>
        <taxon>Alphaproteobacteria</taxon>
        <taxon>Hyphomicrobiales</taxon>
        <taxon>Aurantimonadaceae</taxon>
        <taxon>Aureimonas</taxon>
    </lineage>
</organism>
<proteinExistence type="predicted"/>
<sequence length="426" mass="44687">MLKLSKILGSASLLTLASLSAAQAGGFQRSTADTDILYEPGMVSMRTGMTYVSPERGFDSINGVSGSWNNYTGSYNLPTASLKFGDGPVACAGSYAESFAAEADYSSLPGGAQPISTTGSRVQSLEFNSNEWSATCRLSYEADVGRFSLLAGLFVEDFNFQGTSLGAAPTGRTGPGGAPVLVPVALSVDTSNSYETGYRVGFAYEKPEIALRAQVLYRSEIKHDRPEGTGYAVTTGDAFIINPATGGTVILPPSPLLPVGTQVSSGTAFQNTVISPQSLYVNFQTGIAEGTLLVGSFRWTDWSTNRNVLTSYVSAIGTSVNNSPYYWDDGYTATIGIGKAFNENISGLVTLGYDSGVSTGAETTYTDLYSLSGGLSFKQGFGEIRFGGLVGYWTSGSQSVANGAIFDATVGNDWVFAGNASIKLTF</sequence>
<reference evidence="2 3" key="1">
    <citation type="submission" date="2019-08" db="EMBL/GenBank/DDBJ databases">
        <title>Aureimonas fodiniaquatilis sp. nov., isolated from a coal mine wastewater.</title>
        <authorList>
            <person name="Kim W."/>
        </authorList>
    </citation>
    <scope>NUCLEOTIDE SEQUENCE [LARGE SCALE GENOMIC DNA]</scope>
    <source>
        <strain evidence="2 3">CAU 1482</strain>
    </source>
</reference>
<dbReference type="RefSeq" id="WP_149299922.1">
    <property type="nucleotide sequence ID" value="NZ_VTWH01000002.1"/>
</dbReference>
<dbReference type="AlphaFoldDB" id="A0A5B0DW94"/>
<evidence type="ECO:0000256" key="1">
    <source>
        <dbReference type="SAM" id="SignalP"/>
    </source>
</evidence>
<keyword evidence="1" id="KW-0732">Signal</keyword>
<accession>A0A5B0DW94</accession>
<evidence type="ECO:0000313" key="2">
    <source>
        <dbReference type="EMBL" id="KAA0970703.1"/>
    </source>
</evidence>
<dbReference type="SUPFAM" id="SSF56935">
    <property type="entry name" value="Porins"/>
    <property type="match status" value="1"/>
</dbReference>